<dbReference type="PROSITE" id="PS01032">
    <property type="entry name" value="PPM_1"/>
    <property type="match status" value="1"/>
</dbReference>
<reference evidence="12" key="2">
    <citation type="submission" date="2020-09" db="EMBL/GenBank/DDBJ databases">
        <authorList>
            <person name="Kikuchi T."/>
        </authorList>
    </citation>
    <scope>NUCLEOTIDE SEQUENCE</scope>
    <source>
        <strain evidence="12">Ka4C1</strain>
    </source>
</reference>
<evidence type="ECO:0000256" key="8">
    <source>
        <dbReference type="ARBA" id="ARBA00023211"/>
    </source>
</evidence>
<evidence type="ECO:0000256" key="7">
    <source>
        <dbReference type="ARBA" id="ARBA00022912"/>
    </source>
</evidence>
<feature type="compositionally biased region" description="Basic and acidic residues" evidence="10">
    <location>
        <begin position="400"/>
        <end position="412"/>
    </location>
</feature>
<evidence type="ECO:0000313" key="14">
    <source>
        <dbReference type="Proteomes" id="UP000659654"/>
    </source>
</evidence>
<evidence type="ECO:0000256" key="6">
    <source>
        <dbReference type="ARBA" id="ARBA00022801"/>
    </source>
</evidence>
<evidence type="ECO:0000256" key="1">
    <source>
        <dbReference type="ARBA" id="ARBA00001936"/>
    </source>
</evidence>
<comment type="cofactor">
    <cofactor evidence="2">
        <name>Mg(2+)</name>
        <dbReference type="ChEBI" id="CHEBI:18420"/>
    </cofactor>
</comment>
<dbReference type="InterPro" id="IPR036457">
    <property type="entry name" value="PPM-type-like_dom_sf"/>
</dbReference>
<sequence>MGQTLSEPVVTKEGSVCQSSEYNVASCAMQGWRISMEDSHTQLLSCPDDEKTAFFAVYDGHGGARVAQFAGMHLHKRVVGNEQFAKGDIPNAIKSGFLKIDEDLRNDEETKEQMSGTTAVTVLIRDGKIYCGNAGDSRAVLCEQGKAVPLSFDHKPTNEPEVQRIVSAGGWVESGRVNGNLALSRALGDFIFKTGEDIKPEEQIVTAYPDVIEVELTRDHEFIVLACDGVWDVLTNEQVVWFVRSRLASGVTPDKICEELLNRCLAPDCELSGVGCDNMTVVLVCLLQGDTPEQYLERVQRKSIVEEEEFGEIYHQSSSSGVSNNQAELLKSLHDQIRMQLMGGVGVDFEDDDEGDEEEHASKGGVEEVDDDKTDEKDPKSEDSRQSKENFVTPSQSPESPEKSSAEGRSSDDAPPSEFRVPEAEKEEAKTN</sequence>
<feature type="compositionally biased region" description="Basic and acidic residues" evidence="10">
    <location>
        <begin position="420"/>
        <end position="432"/>
    </location>
</feature>
<dbReference type="SMR" id="A0A1I7SU21"/>
<dbReference type="InterPro" id="IPR001932">
    <property type="entry name" value="PPM-type_phosphatase-like_dom"/>
</dbReference>
<dbReference type="SUPFAM" id="SSF81606">
    <property type="entry name" value="PP2C-like"/>
    <property type="match status" value="1"/>
</dbReference>
<dbReference type="eggNOG" id="KOG0698">
    <property type="taxonomic scope" value="Eukaryota"/>
</dbReference>
<dbReference type="InterPro" id="IPR015655">
    <property type="entry name" value="PP2C"/>
</dbReference>
<dbReference type="Proteomes" id="UP000659654">
    <property type="component" value="Unassembled WGS sequence"/>
</dbReference>
<keyword evidence="8" id="KW-0464">Manganese</keyword>
<feature type="region of interest" description="Disordered" evidence="10">
    <location>
        <begin position="346"/>
        <end position="432"/>
    </location>
</feature>
<dbReference type="EMBL" id="CAJFCV020000003">
    <property type="protein sequence ID" value="CAG9107674.1"/>
    <property type="molecule type" value="Genomic_DNA"/>
</dbReference>
<protein>
    <recommendedName>
        <fullName evidence="4">protein-serine/threonine phosphatase</fullName>
        <ecNumber evidence="4">3.1.3.16</ecNumber>
    </recommendedName>
</protein>
<evidence type="ECO:0000313" key="15">
    <source>
        <dbReference type="WBParaSite" id="BXY_1654100.1"/>
    </source>
</evidence>
<feature type="domain" description="PPM-type phosphatase" evidence="11">
    <location>
        <begin position="23"/>
        <end position="286"/>
    </location>
</feature>
<evidence type="ECO:0000256" key="4">
    <source>
        <dbReference type="ARBA" id="ARBA00013081"/>
    </source>
</evidence>
<dbReference type="InterPro" id="IPR000222">
    <property type="entry name" value="PP2C_BS"/>
</dbReference>
<dbReference type="Pfam" id="PF00481">
    <property type="entry name" value="PP2C"/>
    <property type="match status" value="1"/>
</dbReference>
<keyword evidence="7 9" id="KW-0904">Protein phosphatase</keyword>
<dbReference type="GO" id="GO:0046872">
    <property type="term" value="F:metal ion binding"/>
    <property type="evidence" value="ECO:0007669"/>
    <property type="project" value="UniProtKB-KW"/>
</dbReference>
<dbReference type="CDD" id="cd00143">
    <property type="entry name" value="PP2Cc"/>
    <property type="match status" value="1"/>
</dbReference>
<dbReference type="PROSITE" id="PS51746">
    <property type="entry name" value="PPM_2"/>
    <property type="match status" value="1"/>
</dbReference>
<comment type="similarity">
    <text evidence="3 9">Belongs to the PP2C family.</text>
</comment>
<dbReference type="WBParaSite" id="BXY_1654100.1">
    <property type="protein sequence ID" value="BXY_1654100.1"/>
    <property type="gene ID" value="BXY_1654100"/>
</dbReference>
<dbReference type="GO" id="GO:0004722">
    <property type="term" value="F:protein serine/threonine phosphatase activity"/>
    <property type="evidence" value="ECO:0007669"/>
    <property type="project" value="UniProtKB-EC"/>
</dbReference>
<dbReference type="PANTHER" id="PTHR13832">
    <property type="entry name" value="PROTEIN PHOSPHATASE 2C"/>
    <property type="match status" value="1"/>
</dbReference>
<dbReference type="PANTHER" id="PTHR13832:SF565">
    <property type="entry name" value="AT28366P-RELATED"/>
    <property type="match status" value="1"/>
</dbReference>
<evidence type="ECO:0000313" key="13">
    <source>
        <dbReference type="Proteomes" id="UP000095284"/>
    </source>
</evidence>
<comment type="cofactor">
    <cofactor evidence="1">
        <name>Mn(2+)</name>
        <dbReference type="ChEBI" id="CHEBI:29035"/>
    </cofactor>
</comment>
<dbReference type="OrthoDB" id="10264738at2759"/>
<keyword evidence="5" id="KW-0479">Metal-binding</keyword>
<gene>
    <name evidence="12" type="ORF">BXYJ_LOCUS6485</name>
</gene>
<evidence type="ECO:0000256" key="10">
    <source>
        <dbReference type="SAM" id="MobiDB-lite"/>
    </source>
</evidence>
<reference evidence="15" key="1">
    <citation type="submission" date="2016-11" db="UniProtKB">
        <authorList>
            <consortium name="WormBaseParasite"/>
        </authorList>
    </citation>
    <scope>IDENTIFICATION</scope>
</reference>
<evidence type="ECO:0000259" key="11">
    <source>
        <dbReference type="PROSITE" id="PS51746"/>
    </source>
</evidence>
<dbReference type="EMBL" id="CAJFDI010000003">
    <property type="protein sequence ID" value="CAD5221052.1"/>
    <property type="molecule type" value="Genomic_DNA"/>
</dbReference>
<dbReference type="Proteomes" id="UP000582659">
    <property type="component" value="Unassembled WGS sequence"/>
</dbReference>
<dbReference type="Proteomes" id="UP000095284">
    <property type="component" value="Unplaced"/>
</dbReference>
<dbReference type="SMART" id="SM00332">
    <property type="entry name" value="PP2Cc"/>
    <property type="match status" value="1"/>
</dbReference>
<feature type="compositionally biased region" description="Basic and acidic residues" evidence="10">
    <location>
        <begin position="374"/>
        <end position="388"/>
    </location>
</feature>
<feature type="compositionally biased region" description="Acidic residues" evidence="10">
    <location>
        <begin position="348"/>
        <end position="359"/>
    </location>
</feature>
<dbReference type="Gene3D" id="3.60.40.10">
    <property type="entry name" value="PPM-type phosphatase domain"/>
    <property type="match status" value="1"/>
</dbReference>
<dbReference type="EC" id="3.1.3.16" evidence="4"/>
<organism evidence="13 15">
    <name type="scientific">Bursaphelenchus xylophilus</name>
    <name type="common">Pinewood nematode worm</name>
    <name type="synonym">Aphelenchoides xylophilus</name>
    <dbReference type="NCBI Taxonomy" id="6326"/>
    <lineage>
        <taxon>Eukaryota</taxon>
        <taxon>Metazoa</taxon>
        <taxon>Ecdysozoa</taxon>
        <taxon>Nematoda</taxon>
        <taxon>Chromadorea</taxon>
        <taxon>Rhabditida</taxon>
        <taxon>Tylenchina</taxon>
        <taxon>Tylenchomorpha</taxon>
        <taxon>Aphelenchoidea</taxon>
        <taxon>Aphelenchoididae</taxon>
        <taxon>Bursaphelenchus</taxon>
    </lineage>
</organism>
<dbReference type="AlphaFoldDB" id="A0A1I7SU21"/>
<keyword evidence="6 9" id="KW-0378">Hydrolase</keyword>
<evidence type="ECO:0000256" key="5">
    <source>
        <dbReference type="ARBA" id="ARBA00022723"/>
    </source>
</evidence>
<keyword evidence="14" id="KW-1185">Reference proteome</keyword>
<dbReference type="FunFam" id="3.60.40.10:FF:000016">
    <property type="entry name" value="Protein phosphatase 2C"/>
    <property type="match status" value="1"/>
</dbReference>
<accession>A0A1I7SU21</accession>
<evidence type="ECO:0000256" key="3">
    <source>
        <dbReference type="ARBA" id="ARBA00006702"/>
    </source>
</evidence>
<evidence type="ECO:0000256" key="2">
    <source>
        <dbReference type="ARBA" id="ARBA00001946"/>
    </source>
</evidence>
<proteinExistence type="inferred from homology"/>
<evidence type="ECO:0000313" key="12">
    <source>
        <dbReference type="EMBL" id="CAD5221052.1"/>
    </source>
</evidence>
<evidence type="ECO:0000256" key="9">
    <source>
        <dbReference type="RuleBase" id="RU003465"/>
    </source>
</evidence>
<name>A0A1I7SU21_BURXY</name>